<dbReference type="AlphaFoldDB" id="A0A0T9UQI8"/>
<dbReference type="EC" id="2.3.1.102" evidence="4"/>
<reference evidence="4 6" key="1">
    <citation type="submission" date="2015-03" db="EMBL/GenBank/DDBJ databases">
        <authorList>
            <person name="Murphy D."/>
        </authorList>
    </citation>
    <scope>NUCLEOTIDE SEQUENCE [LARGE SCALE GENOMIC DNA]</scope>
    <source>
        <strain evidence="4 6">IP06005</strain>
    </source>
</reference>
<keyword evidence="4" id="KW-0808">Transferase</keyword>
<keyword evidence="5" id="KW-1185">Reference proteome</keyword>
<dbReference type="PANTHER" id="PTHR31438">
    <property type="entry name" value="LYSINE N-ACYLTRANSFERASE C17G9.06C-RELATED"/>
    <property type="match status" value="1"/>
</dbReference>
<evidence type="ECO:0000313" key="4">
    <source>
        <dbReference type="EMBL" id="CNL58732.1"/>
    </source>
</evidence>
<accession>A0A0T9UQI8</accession>
<dbReference type="Gene3D" id="3.40.630.30">
    <property type="match status" value="1"/>
</dbReference>
<reference evidence="3 5" key="2">
    <citation type="submission" date="2015-03" db="EMBL/GenBank/DDBJ databases">
        <authorList>
            <consortium name="Pathogen Informatics"/>
            <person name="Murphy D."/>
        </authorList>
    </citation>
    <scope>NUCLEOTIDE SEQUENCE [LARGE SCALE GENOMIC DNA]</scope>
    <source>
        <strain evidence="3 5">IP08791</strain>
    </source>
</reference>
<gene>
    <name evidence="4" type="primary">alcB</name>
    <name evidence="4" type="ORF">ERS137965_03452</name>
    <name evidence="3" type="ORF">ERS137966_03515</name>
</gene>
<dbReference type="SUPFAM" id="SSF55729">
    <property type="entry name" value="Acyl-CoA N-acyltransferases (Nat)"/>
    <property type="match status" value="1"/>
</dbReference>
<dbReference type="GO" id="GO:0016410">
    <property type="term" value="F:N-acyltransferase activity"/>
    <property type="evidence" value="ECO:0007669"/>
    <property type="project" value="TreeGrafter"/>
</dbReference>
<dbReference type="GO" id="GO:0050133">
    <property type="term" value="F:N6-hydroxylysine O-acetyltransferase activity"/>
    <property type="evidence" value="ECO:0007669"/>
    <property type="project" value="UniProtKB-EC"/>
</dbReference>
<dbReference type="eggNOG" id="COG1670">
    <property type="taxonomic scope" value="Bacteria"/>
</dbReference>
<name>A0A0T9UQI8_YERAL</name>
<dbReference type="Pfam" id="PF13523">
    <property type="entry name" value="Acetyltransf_8"/>
    <property type="match status" value="1"/>
</dbReference>
<dbReference type="GO" id="GO:0019290">
    <property type="term" value="P:siderophore biosynthetic process"/>
    <property type="evidence" value="ECO:0007669"/>
    <property type="project" value="InterPro"/>
</dbReference>
<evidence type="ECO:0000259" key="2">
    <source>
        <dbReference type="SMART" id="SM01006"/>
    </source>
</evidence>
<dbReference type="InterPro" id="IPR016181">
    <property type="entry name" value="Acyl_CoA_acyltransferase"/>
</dbReference>
<dbReference type="EMBL" id="CQEH01000020">
    <property type="protein sequence ID" value="CNL53871.1"/>
    <property type="molecule type" value="Genomic_DNA"/>
</dbReference>
<dbReference type="PANTHER" id="PTHR31438:SF1">
    <property type="entry name" value="LYSINE N-ACYLTRANSFERASE C17G9.06C-RELATED"/>
    <property type="match status" value="1"/>
</dbReference>
<feature type="domain" description="Acyltransferase MbtK/IucB-like conserved" evidence="2">
    <location>
        <begin position="22"/>
        <end position="70"/>
    </location>
</feature>
<dbReference type="Proteomes" id="UP000041595">
    <property type="component" value="Unassembled WGS sequence"/>
</dbReference>
<organism evidence="4 6">
    <name type="scientific">Yersinia aldovae</name>
    <dbReference type="NCBI Taxonomy" id="29483"/>
    <lineage>
        <taxon>Bacteria</taxon>
        <taxon>Pseudomonadati</taxon>
        <taxon>Pseudomonadota</taxon>
        <taxon>Gammaproteobacteria</taxon>
        <taxon>Enterobacterales</taxon>
        <taxon>Yersiniaceae</taxon>
        <taxon>Yersinia</taxon>
    </lineage>
</organism>
<dbReference type="STRING" id="1453495.AT01_1813"/>
<dbReference type="EMBL" id="CQEJ01000023">
    <property type="protein sequence ID" value="CNL58732.1"/>
    <property type="molecule type" value="Genomic_DNA"/>
</dbReference>
<sequence length="198" mass="23024">MTQATAKINPLTPVEIGGFTLRPLDLMQDIGWLSNWVSREYAQYWGMQNHRESQVLAFYQELLDRKPGSVFVGMKHQQPAFLLERYLAKEDVIAEYYPAQPDDVGMHILVAPPINKVAGFTWRVFQSIMAFIFSDPLVARIVVEPDVRNEKIHRLNRLAGFVYQQRLEMPHKTAWLAFCTREQHQLALQSARQLERQL</sequence>
<evidence type="ECO:0000313" key="3">
    <source>
        <dbReference type="EMBL" id="CNL53871.1"/>
    </source>
</evidence>
<keyword evidence="4" id="KW-0012">Acyltransferase</keyword>
<dbReference type="SMART" id="SM01006">
    <property type="entry name" value="AlcB"/>
    <property type="match status" value="1"/>
</dbReference>
<protein>
    <submittedName>
        <fullName evidence="4">Siderophore biosynthetic enzyme</fullName>
        <ecNumber evidence="4">2.3.1.102</ecNumber>
    </submittedName>
</protein>
<dbReference type="RefSeq" id="WP_049596217.1">
    <property type="nucleotide sequence ID" value="NZ_CABHPY010000051.1"/>
</dbReference>
<evidence type="ECO:0000313" key="6">
    <source>
        <dbReference type="Proteomes" id="UP000041595"/>
    </source>
</evidence>
<dbReference type="Proteomes" id="UP000038647">
    <property type="component" value="Unassembled WGS sequence"/>
</dbReference>
<proteinExistence type="predicted"/>
<dbReference type="InterPro" id="IPR019432">
    <property type="entry name" value="Acyltransferase_MbtK/IucB-like"/>
</dbReference>
<dbReference type="OrthoDB" id="9087497at2"/>
<evidence type="ECO:0000313" key="5">
    <source>
        <dbReference type="Proteomes" id="UP000038647"/>
    </source>
</evidence>
<evidence type="ECO:0000256" key="1">
    <source>
        <dbReference type="ARBA" id="ARBA00004924"/>
    </source>
</evidence>
<comment type="pathway">
    <text evidence="1">Siderophore biosynthesis.</text>
</comment>